<protein>
    <submittedName>
        <fullName evidence="3">Uncharacterized protein</fullName>
    </submittedName>
</protein>
<evidence type="ECO:0000256" key="2">
    <source>
        <dbReference type="SAM" id="MobiDB-lite"/>
    </source>
</evidence>
<dbReference type="AlphaFoldDB" id="A0A6U2RZ10"/>
<name>A0A6U2RZ10_9STRA</name>
<feature type="region of interest" description="Disordered" evidence="2">
    <location>
        <begin position="131"/>
        <end position="150"/>
    </location>
</feature>
<feature type="region of interest" description="Disordered" evidence="2">
    <location>
        <begin position="285"/>
        <end position="307"/>
    </location>
</feature>
<proteinExistence type="predicted"/>
<sequence length="307" mass="35446">MKTVLKAQPKSSSDGVGSFVITSWDGLQICSTWEADGDASGMQFFPDHHRPGDDSLVHSALEFNPTDETLSPLSQYPLNFDEVVEYDDDESNESSSTISILSENTRNEDFQHEDEIDDSYSSFEDYASNLSDSCGTSTSNGVRPPKKMQVASRKHRKWLFQLAAETKIRKENELASKRAEIKKARRMKEILAQKARARRNMSYKSKTVIAEVNEVNRTKKEPIITAEEREINEKAKIERISKIRINAKKKYREFLDAVQEKRKLQADAKKTEQKNVQERRRKIKAKALTNLRNQRKRLQNQQDERQM</sequence>
<evidence type="ECO:0000256" key="1">
    <source>
        <dbReference type="SAM" id="Coils"/>
    </source>
</evidence>
<reference evidence="3" key="1">
    <citation type="submission" date="2021-01" db="EMBL/GenBank/DDBJ databases">
        <authorList>
            <person name="Corre E."/>
            <person name="Pelletier E."/>
            <person name="Niang G."/>
            <person name="Scheremetjew M."/>
            <person name="Finn R."/>
            <person name="Kale V."/>
            <person name="Holt S."/>
            <person name="Cochrane G."/>
            <person name="Meng A."/>
            <person name="Brown T."/>
            <person name="Cohen L."/>
        </authorList>
    </citation>
    <scope>NUCLEOTIDE SEQUENCE</scope>
    <source>
        <strain evidence="3">B650</strain>
    </source>
</reference>
<keyword evidence="1" id="KW-0175">Coiled coil</keyword>
<dbReference type="EMBL" id="HBGY01029692">
    <property type="protein sequence ID" value="CAD9606370.1"/>
    <property type="molecule type" value="Transcribed_RNA"/>
</dbReference>
<evidence type="ECO:0000313" key="4">
    <source>
        <dbReference type="EMBL" id="CAD9606371.1"/>
    </source>
</evidence>
<accession>A0A6U2RZ10</accession>
<gene>
    <name evidence="3" type="ORF">LDAN0321_LOCUS18430</name>
    <name evidence="4" type="ORF">LDAN0321_LOCUS18431</name>
</gene>
<feature type="coiled-coil region" evidence="1">
    <location>
        <begin position="167"/>
        <end position="194"/>
    </location>
</feature>
<evidence type="ECO:0000313" key="3">
    <source>
        <dbReference type="EMBL" id="CAD9606370.1"/>
    </source>
</evidence>
<feature type="region of interest" description="Disordered" evidence="2">
    <location>
        <begin position="87"/>
        <end position="107"/>
    </location>
</feature>
<organism evidence="3">
    <name type="scientific">Leptocylindrus danicus</name>
    <dbReference type="NCBI Taxonomy" id="163516"/>
    <lineage>
        <taxon>Eukaryota</taxon>
        <taxon>Sar</taxon>
        <taxon>Stramenopiles</taxon>
        <taxon>Ochrophyta</taxon>
        <taxon>Bacillariophyta</taxon>
        <taxon>Coscinodiscophyceae</taxon>
        <taxon>Chaetocerotophycidae</taxon>
        <taxon>Leptocylindrales</taxon>
        <taxon>Leptocylindraceae</taxon>
        <taxon>Leptocylindrus</taxon>
    </lineage>
</organism>
<dbReference type="EMBL" id="HBGY01029693">
    <property type="protein sequence ID" value="CAD9606371.1"/>
    <property type="molecule type" value="Transcribed_RNA"/>
</dbReference>
<feature type="compositionally biased region" description="Polar residues" evidence="2">
    <location>
        <begin position="131"/>
        <end position="141"/>
    </location>
</feature>
<feature type="compositionally biased region" description="Low complexity" evidence="2">
    <location>
        <begin position="93"/>
        <end position="104"/>
    </location>
</feature>